<proteinExistence type="predicted"/>
<dbReference type="SUPFAM" id="SSF55729">
    <property type="entry name" value="Acyl-CoA N-acyltransferases (Nat)"/>
    <property type="match status" value="1"/>
</dbReference>
<evidence type="ECO:0000313" key="2">
    <source>
        <dbReference type="EMBL" id="CDX01728.1"/>
    </source>
</evidence>
<dbReference type="Pfam" id="PF13673">
    <property type="entry name" value="Acetyltransf_10"/>
    <property type="match status" value="1"/>
</dbReference>
<dbReference type="GO" id="GO:0016747">
    <property type="term" value="F:acyltransferase activity, transferring groups other than amino-acyl groups"/>
    <property type="evidence" value="ECO:0007669"/>
    <property type="project" value="InterPro"/>
</dbReference>
<organism evidence="2">
    <name type="scientific">Desulfitobacterium hafniense</name>
    <name type="common">Desulfitobacterium frappieri</name>
    <dbReference type="NCBI Taxonomy" id="49338"/>
    <lineage>
        <taxon>Bacteria</taxon>
        <taxon>Bacillati</taxon>
        <taxon>Bacillota</taxon>
        <taxon>Clostridia</taxon>
        <taxon>Eubacteriales</taxon>
        <taxon>Desulfitobacteriaceae</taxon>
        <taxon>Desulfitobacterium</taxon>
    </lineage>
</organism>
<dbReference type="PATRIC" id="fig|49338.4.peg.1981"/>
<accession>A0A098AYM7</accession>
<sequence>MFYYSHLADVGIEELTLAWNRCWQGYAYEVRYSAAQMQAWLEKCRIDLSHSTALRDSQRILGFALLALEDQMGWIAGTCIDPEFRGRQLFRPLLEDQLARAESLQLKGIQLEVLSHNHAAKSYEGIGFQKKRDLYVYRYHDGIPLACTNPGRGCSLRQANLSDYFQARHEAGFHPPWQRQEGYLRRYAALRAWLNAEGTAGILMPQESHVVLDAWTMAWEQAEKLISSVLSLSQGEFVLTNQPKDWLTAYLSRQGVNPSDIQYEMLYPMHPIQSANIE</sequence>
<gene>
    <name evidence="2" type="ORF">DPCES_1841</name>
</gene>
<keyword evidence="2" id="KW-0808">Transferase</keyword>
<dbReference type="PROSITE" id="PS51186">
    <property type="entry name" value="GNAT"/>
    <property type="match status" value="1"/>
</dbReference>
<dbReference type="InterPro" id="IPR016181">
    <property type="entry name" value="Acyl_CoA_acyltransferase"/>
</dbReference>
<protein>
    <submittedName>
        <fullName evidence="2">Acetyltransferase, GNAT</fullName>
    </submittedName>
</protein>
<evidence type="ECO:0000259" key="1">
    <source>
        <dbReference type="PROSITE" id="PS51186"/>
    </source>
</evidence>
<feature type="domain" description="N-acetyltransferase" evidence="1">
    <location>
        <begin position="10"/>
        <end position="150"/>
    </location>
</feature>
<dbReference type="InterPro" id="IPR000182">
    <property type="entry name" value="GNAT_dom"/>
</dbReference>
<dbReference type="RefSeq" id="WP_005811763.1">
    <property type="nucleotide sequence ID" value="NZ_CABKQQ010000033.1"/>
</dbReference>
<dbReference type="EMBL" id="LK996017">
    <property type="protein sequence ID" value="CDX01728.1"/>
    <property type="molecule type" value="Genomic_DNA"/>
</dbReference>
<reference evidence="2" key="1">
    <citation type="submission" date="2014-07" db="EMBL/GenBank/DDBJ databases">
        <authorList>
            <person name="Hornung V.Bastian."/>
        </authorList>
    </citation>
    <scope>NUCLEOTIDE SEQUENCE</scope>
    <source>
        <strain evidence="2">PCE-S</strain>
    </source>
</reference>
<dbReference type="Gene3D" id="3.40.630.30">
    <property type="match status" value="1"/>
</dbReference>
<dbReference type="AlphaFoldDB" id="A0A098AYM7"/>
<name>A0A098AYM7_DESHA</name>